<accession>A0A6C0B5P0</accession>
<sequence>MDWVKLRGTSIKVVTNDIKKTDIARKYVIFIVNKKLKKYYEKYSIKDNKYAEWKII</sequence>
<protein>
    <submittedName>
        <fullName evidence="1">Uncharacterized protein</fullName>
    </submittedName>
</protein>
<dbReference type="AlphaFoldDB" id="A0A6C0B5P0"/>
<dbReference type="EMBL" id="MN739063">
    <property type="protein sequence ID" value="QHS86838.1"/>
    <property type="molecule type" value="Genomic_DNA"/>
</dbReference>
<reference evidence="1" key="1">
    <citation type="journal article" date="2020" name="Nature">
        <title>Giant virus diversity and host interactions through global metagenomics.</title>
        <authorList>
            <person name="Schulz F."/>
            <person name="Roux S."/>
            <person name="Paez-Espino D."/>
            <person name="Jungbluth S."/>
            <person name="Walsh D.A."/>
            <person name="Denef V.J."/>
            <person name="McMahon K.D."/>
            <person name="Konstantinidis K.T."/>
            <person name="Eloe-Fadrosh E.A."/>
            <person name="Kyrpides N.C."/>
            <person name="Woyke T."/>
        </authorList>
    </citation>
    <scope>NUCLEOTIDE SEQUENCE</scope>
    <source>
        <strain evidence="1">GVMAG-M-3300009422-16</strain>
    </source>
</reference>
<proteinExistence type="predicted"/>
<organism evidence="1">
    <name type="scientific">viral metagenome</name>
    <dbReference type="NCBI Taxonomy" id="1070528"/>
    <lineage>
        <taxon>unclassified sequences</taxon>
        <taxon>metagenomes</taxon>
        <taxon>organismal metagenomes</taxon>
    </lineage>
</organism>
<evidence type="ECO:0000313" key="1">
    <source>
        <dbReference type="EMBL" id="QHS86838.1"/>
    </source>
</evidence>
<name>A0A6C0B5P0_9ZZZZ</name>